<evidence type="ECO:0000256" key="1">
    <source>
        <dbReference type="ARBA" id="ARBA00002297"/>
    </source>
</evidence>
<evidence type="ECO:0000313" key="14">
    <source>
        <dbReference type="Proteomes" id="UP000006718"/>
    </source>
</evidence>
<dbReference type="CDD" id="cd07698">
    <property type="entry name" value="IgC1_MHC_I_alpha3"/>
    <property type="match status" value="1"/>
</dbReference>
<dbReference type="VEuPathDB" id="HostDB:ENSMMUG00000053776"/>
<dbReference type="Gene3D" id="2.60.40.10">
    <property type="entry name" value="Immunoglobulins"/>
    <property type="match status" value="1"/>
</dbReference>
<dbReference type="InterPro" id="IPR036179">
    <property type="entry name" value="Ig-like_dom_sf"/>
</dbReference>
<dbReference type="PANTHER" id="PTHR16675">
    <property type="entry name" value="MHC CLASS I-RELATED"/>
    <property type="match status" value="1"/>
</dbReference>
<reference evidence="13" key="3">
    <citation type="submission" date="2025-08" db="UniProtKB">
        <authorList>
            <consortium name="Ensembl"/>
        </authorList>
    </citation>
    <scope>IDENTIFICATION</scope>
    <source>
        <strain evidence="13">17573</strain>
    </source>
</reference>
<dbReference type="InterPro" id="IPR011162">
    <property type="entry name" value="MHC_I/II-like_Ag-recog"/>
</dbReference>
<dbReference type="GO" id="GO:0098553">
    <property type="term" value="C:lumenal side of endoplasmic reticulum membrane"/>
    <property type="evidence" value="ECO:0007669"/>
    <property type="project" value="UniProtKB-ARBA"/>
</dbReference>
<dbReference type="PROSITE" id="PS00290">
    <property type="entry name" value="IG_MHC"/>
    <property type="match status" value="1"/>
</dbReference>
<keyword evidence="11" id="KW-0325">Glycoprotein</keyword>
<keyword evidence="8" id="KW-1133">Transmembrane helix</keyword>
<reference evidence="13" key="2">
    <citation type="submission" date="2019-01" db="EMBL/GenBank/DDBJ databases">
        <authorList>
            <person name="Graves T."/>
            <person name="Eichler E.E."/>
            <person name="Wilson R.K."/>
        </authorList>
    </citation>
    <scope>NUCLEOTIDE SEQUENCE [LARGE SCALE GENOMIC DNA]</scope>
    <source>
        <strain evidence="13">17573</strain>
    </source>
</reference>
<dbReference type="InterPro" id="IPR050208">
    <property type="entry name" value="MHC_class-I_related"/>
</dbReference>
<evidence type="ECO:0000256" key="9">
    <source>
        <dbReference type="ARBA" id="ARBA00023136"/>
    </source>
</evidence>
<comment type="function">
    <text evidence="1">Involved in the presentation of foreign antigens to the immune system.</text>
</comment>
<dbReference type="SMART" id="SM00407">
    <property type="entry name" value="IGc1"/>
    <property type="match status" value="1"/>
</dbReference>
<dbReference type="InParanoid" id="A0A1D5QYQ4"/>
<evidence type="ECO:0000256" key="2">
    <source>
        <dbReference type="ARBA" id="ARBA00004167"/>
    </source>
</evidence>
<keyword evidence="4" id="KW-0490">MHC I</keyword>
<evidence type="ECO:0000256" key="3">
    <source>
        <dbReference type="ARBA" id="ARBA00006909"/>
    </source>
</evidence>
<dbReference type="InterPro" id="IPR003597">
    <property type="entry name" value="Ig_C1-set"/>
</dbReference>
<keyword evidence="9" id="KW-0472">Membrane</keyword>
<dbReference type="FunFam" id="2.60.40.10:FF:000014">
    <property type="entry name" value="H-2 class I histocompatibility antigen, alpha chain"/>
    <property type="match status" value="1"/>
</dbReference>
<dbReference type="PaxDb" id="9544-ENSMMUP00000019214"/>
<evidence type="ECO:0000256" key="10">
    <source>
        <dbReference type="ARBA" id="ARBA00023157"/>
    </source>
</evidence>
<organism evidence="13 14">
    <name type="scientific">Macaca mulatta</name>
    <name type="common">Rhesus macaque</name>
    <dbReference type="NCBI Taxonomy" id="9544"/>
    <lineage>
        <taxon>Eukaryota</taxon>
        <taxon>Metazoa</taxon>
        <taxon>Chordata</taxon>
        <taxon>Craniata</taxon>
        <taxon>Vertebrata</taxon>
        <taxon>Euteleostomi</taxon>
        <taxon>Mammalia</taxon>
        <taxon>Eutheria</taxon>
        <taxon>Euarchontoglires</taxon>
        <taxon>Primates</taxon>
        <taxon>Haplorrhini</taxon>
        <taxon>Catarrhini</taxon>
        <taxon>Cercopithecidae</taxon>
        <taxon>Cercopithecinae</taxon>
        <taxon>Macaca</taxon>
    </lineage>
</organism>
<dbReference type="STRING" id="9544.ENSMMUP00000053186"/>
<dbReference type="Pfam" id="PF00129">
    <property type="entry name" value="MHC_I"/>
    <property type="match status" value="1"/>
</dbReference>
<protein>
    <recommendedName>
        <fullName evidence="12">Immunoglobulin C1-set domain-containing protein</fullName>
    </recommendedName>
</protein>
<evidence type="ECO:0000256" key="8">
    <source>
        <dbReference type="ARBA" id="ARBA00022989"/>
    </source>
</evidence>
<evidence type="ECO:0000256" key="5">
    <source>
        <dbReference type="ARBA" id="ARBA00022692"/>
    </source>
</evidence>
<evidence type="ECO:0000259" key="12">
    <source>
        <dbReference type="SMART" id="SM00407"/>
    </source>
</evidence>
<dbReference type="SMR" id="A0A1D5QYQ4"/>
<dbReference type="SUPFAM" id="SSF54452">
    <property type="entry name" value="MHC antigen-recognition domain"/>
    <property type="match status" value="1"/>
</dbReference>
<dbReference type="Ensembl" id="ENSMMUT00000070040.2">
    <property type="protein sequence ID" value="ENSMMUP00000053186.2"/>
    <property type="gene ID" value="ENSMMUG00000053776.1"/>
</dbReference>
<dbReference type="GO" id="GO:0002474">
    <property type="term" value="P:antigen processing and presentation of peptide antigen via MHC class I"/>
    <property type="evidence" value="ECO:0007669"/>
    <property type="project" value="UniProtKB-KW"/>
</dbReference>
<proteinExistence type="inferred from homology"/>
<sequence length="197" mass="22998">MEPWVEQEGLEYWDRETRNAKGHAQISRENLRTLLGYYYQSEAGFYLAEITLTWQRDGEDQTQDMEFVETRPAGYGTFQKWVAVVVPSGKEQRYTCYVQHEGLPEPLTLRAVFPAHHPHRGHHCWPGSPWSCGHRSCGRCCNVEEEKLSYHHVRQWATGPPLPAEPPPHTDLCCLPQSSFLFQQRRLWIQDQGIGYW</sequence>
<feature type="domain" description="Immunoglobulin C1-set" evidence="12">
    <location>
        <begin position="43"/>
        <end position="106"/>
    </location>
</feature>
<dbReference type="Bgee" id="ENSMMUG00000053776">
    <property type="expression patterns" value="Expressed in ileum and 19 other cell types or tissues"/>
</dbReference>
<evidence type="ECO:0000256" key="6">
    <source>
        <dbReference type="ARBA" id="ARBA00022729"/>
    </source>
</evidence>
<dbReference type="GeneTree" id="ENSGT01120000271826"/>
<reference evidence="13" key="4">
    <citation type="submission" date="2025-09" db="UniProtKB">
        <authorList>
            <consortium name="Ensembl"/>
        </authorList>
    </citation>
    <scope>IDENTIFICATION</scope>
    <source>
        <strain evidence="13">17573</strain>
    </source>
</reference>
<dbReference type="InterPro" id="IPR011161">
    <property type="entry name" value="MHC_I-like_Ag-recog"/>
</dbReference>
<evidence type="ECO:0000256" key="11">
    <source>
        <dbReference type="ARBA" id="ARBA00023180"/>
    </source>
</evidence>
<keyword evidence="14" id="KW-1185">Reference proteome</keyword>
<dbReference type="AlphaFoldDB" id="A0A1D5QYQ4"/>
<evidence type="ECO:0000313" key="13">
    <source>
        <dbReference type="Ensembl" id="ENSMMUP00000053186.2"/>
    </source>
</evidence>
<dbReference type="PANTHER" id="PTHR16675:SF251">
    <property type="entry name" value="HLA CLASS I HISTOCOMPATIBILITY ANTIGEN, C ALPHA CHAIN"/>
    <property type="match status" value="1"/>
</dbReference>
<dbReference type="GO" id="GO:0030670">
    <property type="term" value="C:phagocytic vesicle membrane"/>
    <property type="evidence" value="ECO:0007669"/>
    <property type="project" value="UniProtKB-ARBA"/>
</dbReference>
<keyword evidence="6" id="KW-0732">Signal</keyword>
<accession>A0A1D5QYQ4</accession>
<dbReference type="GO" id="GO:0042612">
    <property type="term" value="C:MHC class I protein complex"/>
    <property type="evidence" value="ECO:0007669"/>
    <property type="project" value="UniProtKB-KW"/>
</dbReference>
<dbReference type="InterPro" id="IPR013783">
    <property type="entry name" value="Ig-like_fold"/>
</dbReference>
<dbReference type="Proteomes" id="UP000006718">
    <property type="component" value="Chromosome 4"/>
</dbReference>
<name>A0A1D5QYQ4_MACMU</name>
<reference evidence="14" key="1">
    <citation type="journal article" date="2007" name="Science">
        <title>Evolutionary and biomedical insights from the rhesus macaque genome.</title>
        <authorList>
            <person name="Gibbs R.A."/>
            <person name="Rogers J."/>
            <person name="Katze M.G."/>
            <person name="Bumgarner R."/>
            <person name="Weinstock G.M."/>
            <person name="Mardis E.R."/>
            <person name="Remington K.A."/>
            <person name="Strausberg R.L."/>
            <person name="Venter J.C."/>
            <person name="Wilson R.K."/>
            <person name="Batzer M.A."/>
            <person name="Bustamante C.D."/>
            <person name="Eichler E.E."/>
            <person name="Hahn M.W."/>
            <person name="Hardison R.C."/>
            <person name="Makova K.D."/>
            <person name="Miller W."/>
            <person name="Milosavljevic A."/>
            <person name="Palermo R.E."/>
            <person name="Siepel A."/>
            <person name="Sikela J.M."/>
            <person name="Attaway T."/>
            <person name="Bell S."/>
            <person name="Bernard K.E."/>
            <person name="Buhay C.J."/>
            <person name="Chandrabose M.N."/>
            <person name="Dao M."/>
            <person name="Davis C."/>
            <person name="Delehaunty K.D."/>
            <person name="Ding Y."/>
            <person name="Dinh H.H."/>
            <person name="Dugan-Rocha S."/>
            <person name="Fulton L.A."/>
            <person name="Gabisi R.A."/>
            <person name="Garner T.T."/>
            <person name="Godfrey J."/>
            <person name="Hawes A.C."/>
            <person name="Hernandez J."/>
            <person name="Hines S."/>
            <person name="Holder M."/>
            <person name="Hume J."/>
            <person name="Jhangiani S.N."/>
            <person name="Joshi V."/>
            <person name="Khan Z.M."/>
            <person name="Kirkness E.F."/>
            <person name="Cree A."/>
            <person name="Fowler R.G."/>
            <person name="Lee S."/>
            <person name="Lewis L.R."/>
            <person name="Li Z."/>
            <person name="Liu Y.-S."/>
            <person name="Moore S.M."/>
            <person name="Muzny D."/>
            <person name="Nazareth L.V."/>
            <person name="Ngo D.N."/>
            <person name="Okwuonu G.O."/>
            <person name="Pai G."/>
            <person name="Parker D."/>
            <person name="Paul H.A."/>
            <person name="Pfannkoch C."/>
            <person name="Pohl C.S."/>
            <person name="Rogers Y.-H.C."/>
            <person name="Ruiz S.J."/>
            <person name="Sabo A."/>
            <person name="Santibanez J."/>
            <person name="Schneider B.W."/>
            <person name="Smith S.M."/>
            <person name="Sodergren E."/>
            <person name="Svatek A.F."/>
            <person name="Utterback T.R."/>
            <person name="Vattathil S."/>
            <person name="Warren W."/>
            <person name="White C.S."/>
            <person name="Chinwalla A.T."/>
            <person name="Feng Y."/>
            <person name="Halpern A.L."/>
            <person name="Hillier L.W."/>
            <person name="Huang X."/>
            <person name="Minx P."/>
            <person name="Nelson J.O."/>
            <person name="Pepin K.H."/>
            <person name="Qin X."/>
            <person name="Sutton G.G."/>
            <person name="Venter E."/>
            <person name="Walenz B.P."/>
            <person name="Wallis J.W."/>
            <person name="Worley K.C."/>
            <person name="Yang S.-P."/>
            <person name="Jones S.M."/>
            <person name="Marra M.A."/>
            <person name="Rocchi M."/>
            <person name="Schein J.E."/>
            <person name="Baertsch R."/>
            <person name="Clarke L."/>
            <person name="Csuros M."/>
            <person name="Glasscock J."/>
            <person name="Harris R.A."/>
            <person name="Havlak P."/>
            <person name="Jackson A.R."/>
            <person name="Jiang H."/>
            <person name="Liu Y."/>
            <person name="Messina D.N."/>
            <person name="Shen Y."/>
            <person name="Song H.X.-Z."/>
            <person name="Wylie T."/>
            <person name="Zhang L."/>
            <person name="Birney E."/>
            <person name="Han K."/>
            <person name="Konkel M.K."/>
            <person name="Lee J."/>
            <person name="Smit A.F.A."/>
            <person name="Ullmer B."/>
            <person name="Wang H."/>
            <person name="Xing J."/>
            <person name="Burhans R."/>
            <person name="Cheng Z."/>
            <person name="Karro J.E."/>
            <person name="Ma J."/>
            <person name="Raney B."/>
            <person name="She X."/>
            <person name="Cox M.J."/>
            <person name="Demuth J.P."/>
            <person name="Dumas L.J."/>
            <person name="Han S.-G."/>
            <person name="Hopkins J."/>
            <person name="Karimpour-Fard A."/>
            <person name="Kim Y.H."/>
            <person name="Pollack J.R."/>
            <person name="Vinar T."/>
            <person name="Addo-Quaye C."/>
            <person name="Degenhardt J."/>
            <person name="Denby A."/>
            <person name="Hubisz M.J."/>
            <person name="Indap A."/>
            <person name="Kosiol C."/>
            <person name="Lahn B.T."/>
            <person name="Lawson H.A."/>
            <person name="Marklein A."/>
            <person name="Nielsen R."/>
            <person name="Vallender E.J."/>
            <person name="Clark A.G."/>
            <person name="Ferguson B."/>
            <person name="Hernandez R.D."/>
            <person name="Hirani K."/>
            <person name="Kehrer-Sawatzki H."/>
            <person name="Kolb J."/>
            <person name="Patil S."/>
            <person name="Pu L.-L."/>
            <person name="Ren Y."/>
            <person name="Smith D.G."/>
            <person name="Wheeler D.A."/>
            <person name="Schenck I."/>
            <person name="Ball E.V."/>
            <person name="Chen R."/>
            <person name="Cooper D.N."/>
            <person name="Giardine B."/>
            <person name="Hsu F."/>
            <person name="Kent W.J."/>
            <person name="Lesk A."/>
            <person name="Nelson D.L."/>
            <person name="O'brien W.E."/>
            <person name="Pruefer K."/>
            <person name="Stenson P.D."/>
            <person name="Wallace J.C."/>
            <person name="Ke H."/>
            <person name="Liu X.-M."/>
            <person name="Wang P."/>
            <person name="Xiang A.P."/>
            <person name="Yang F."/>
            <person name="Barber G.P."/>
            <person name="Haussler D."/>
            <person name="Karolchik D."/>
            <person name="Kern A.D."/>
            <person name="Kuhn R.M."/>
            <person name="Smith K.E."/>
            <person name="Zwieg A.S."/>
        </authorList>
    </citation>
    <scope>NUCLEOTIDE SEQUENCE [LARGE SCALE GENOMIC DNA]</scope>
    <source>
        <strain evidence="14">17573</strain>
    </source>
</reference>
<keyword evidence="7" id="KW-0391">Immunity</keyword>
<evidence type="ECO:0000256" key="7">
    <source>
        <dbReference type="ARBA" id="ARBA00022859"/>
    </source>
</evidence>
<evidence type="ECO:0000256" key="4">
    <source>
        <dbReference type="ARBA" id="ARBA00022451"/>
    </source>
</evidence>
<keyword evidence="10" id="KW-1015">Disulfide bond</keyword>
<keyword evidence="5" id="KW-0812">Transmembrane</keyword>
<comment type="similarity">
    <text evidence="3">Belongs to the MHC class I family.</text>
</comment>
<dbReference type="SUPFAM" id="SSF48726">
    <property type="entry name" value="Immunoglobulin"/>
    <property type="match status" value="1"/>
</dbReference>
<dbReference type="InterPro" id="IPR003006">
    <property type="entry name" value="Ig/MHC_CS"/>
</dbReference>
<comment type="subcellular location">
    <subcellularLocation>
        <location evidence="2">Membrane</location>
        <topology evidence="2">Single-pass membrane protein</topology>
    </subcellularLocation>
</comment>